<dbReference type="AlphaFoldDB" id="A0A1E1WP43"/>
<sequence>RASMRPPHHRRDLMQNTVHNWTMLENSSDHCKTRVNTRHYTKTKEKTIILEKTNDSKNVRHFGSFLDCSEDLVTVPSLDYLGGDLELILTLVFYVDLILRDINTKFQRGYKSPQLNNSGHSSNS</sequence>
<proteinExistence type="predicted"/>
<gene>
    <name evidence="1" type="ORF">g.19287</name>
</gene>
<organism evidence="1">
    <name type="scientific">Pectinophora gossypiella</name>
    <name type="common">Cotton pink bollworm</name>
    <name type="synonym">Depressaria gossypiella</name>
    <dbReference type="NCBI Taxonomy" id="13191"/>
    <lineage>
        <taxon>Eukaryota</taxon>
        <taxon>Metazoa</taxon>
        <taxon>Ecdysozoa</taxon>
        <taxon>Arthropoda</taxon>
        <taxon>Hexapoda</taxon>
        <taxon>Insecta</taxon>
        <taxon>Pterygota</taxon>
        <taxon>Neoptera</taxon>
        <taxon>Endopterygota</taxon>
        <taxon>Lepidoptera</taxon>
        <taxon>Glossata</taxon>
        <taxon>Ditrysia</taxon>
        <taxon>Gelechioidea</taxon>
        <taxon>Gelechiidae</taxon>
        <taxon>Apatetrinae</taxon>
        <taxon>Pectinophora</taxon>
    </lineage>
</organism>
<name>A0A1E1WP43_PECGO</name>
<evidence type="ECO:0000313" key="1">
    <source>
        <dbReference type="EMBL" id="JAT88687.1"/>
    </source>
</evidence>
<accession>A0A1E1WP43</accession>
<feature type="non-terminal residue" evidence="1">
    <location>
        <position position="124"/>
    </location>
</feature>
<dbReference type="EMBL" id="GDQN01002367">
    <property type="protein sequence ID" value="JAT88687.1"/>
    <property type="molecule type" value="Transcribed_RNA"/>
</dbReference>
<feature type="non-terminal residue" evidence="1">
    <location>
        <position position="1"/>
    </location>
</feature>
<protein>
    <submittedName>
        <fullName evidence="1">Uncharacterized protein</fullName>
    </submittedName>
</protein>
<reference evidence="1" key="1">
    <citation type="submission" date="2015-09" db="EMBL/GenBank/DDBJ databases">
        <title>De novo assembly of Pectinophora gossypiella (Pink Bollworm) gut transcriptome.</title>
        <authorList>
            <person name="Tassone E.E."/>
        </authorList>
    </citation>
    <scope>NUCLEOTIDE SEQUENCE</scope>
</reference>